<gene>
    <name evidence="3" type="ORF">MNR06_03315</name>
</gene>
<proteinExistence type="predicted"/>
<keyword evidence="1" id="KW-0175">Coiled coil</keyword>
<keyword evidence="2" id="KW-0732">Signal</keyword>
<protein>
    <submittedName>
        <fullName evidence="3">Uncharacterized protein</fullName>
    </submittedName>
</protein>
<dbReference type="Proteomes" id="UP000830116">
    <property type="component" value="Chromosome"/>
</dbReference>
<dbReference type="EMBL" id="CP093442">
    <property type="protein sequence ID" value="UOF01982.1"/>
    <property type="molecule type" value="Genomic_DNA"/>
</dbReference>
<name>A0ABY4CDM6_9BACT</name>
<evidence type="ECO:0000313" key="4">
    <source>
        <dbReference type="Proteomes" id="UP000830116"/>
    </source>
</evidence>
<evidence type="ECO:0000256" key="1">
    <source>
        <dbReference type="SAM" id="Coils"/>
    </source>
</evidence>
<keyword evidence="4" id="KW-1185">Reference proteome</keyword>
<organism evidence="3 4">
    <name type="scientific">Bdellovibrio reynosensis</name>
    <dbReference type="NCBI Taxonomy" id="2835041"/>
    <lineage>
        <taxon>Bacteria</taxon>
        <taxon>Pseudomonadati</taxon>
        <taxon>Bdellovibrionota</taxon>
        <taxon>Bdellovibrionia</taxon>
        <taxon>Bdellovibrionales</taxon>
        <taxon>Pseudobdellovibrionaceae</taxon>
        <taxon>Bdellovibrio</taxon>
    </lineage>
</organism>
<feature type="chain" id="PRO_5045857521" evidence="2">
    <location>
        <begin position="33"/>
        <end position="515"/>
    </location>
</feature>
<feature type="signal peptide" evidence="2">
    <location>
        <begin position="1"/>
        <end position="32"/>
    </location>
</feature>
<evidence type="ECO:0000313" key="3">
    <source>
        <dbReference type="EMBL" id="UOF01982.1"/>
    </source>
</evidence>
<sequence length="515" mass="57613">MRSRTNVITKMPYLAAAAFALCLSVSPVKALAIDVEKDFIQALATSSKSTFTAMDWYNDPLRKVSTVMAERVDIVKTESHTEIIPEYTAEGLKFKLRYDAKAIANPKLAIKDLAMIAIITSGGNGYVDNKGFKANLELKSKGQVESPHAIAELLTNVQMGSVTAKARWVQLQVELLKSTSLKPQFIQDLGVSSNIVAEIRAELETQLPALEAEATKLAKKQQKELDSWKKETQALDKYEAMEEKLNDLILKNDRKGVRKMLEAYLPWALMEPVEANTWKMWLDAIENPSKDKTTVAFRGVSYDTDKIQRRQTAHGEVYGFMSTVLTKNQGNYTRRLRSLVTNREKNGDHGFELFGSKFRSGKMTDQMTQHARDPVASSFLSFTYDPGVAYGFIGKDKVKIVGDERVVSPGGGLLAVKMDSRRLVPNLPSMYGTEIELLAPLIIFPDEIIKYEEGSRTLSDLETFVKEITAKTGVHYNLNEPGEAFKKRYAADGYEFLAEMNKVKSFSAMSCSKIF</sequence>
<feature type="coiled-coil region" evidence="1">
    <location>
        <begin position="200"/>
        <end position="251"/>
    </location>
</feature>
<dbReference type="RefSeq" id="WP_243538601.1">
    <property type="nucleotide sequence ID" value="NZ_CP093442.1"/>
</dbReference>
<accession>A0ABY4CDM6</accession>
<reference evidence="3" key="1">
    <citation type="submission" date="2022-03" db="EMBL/GenBank/DDBJ databases">
        <title>Genome Identification and Characterization of new species Bdellovibrio reynosense LBG001 sp. nov. from a Mexico soil sample.</title>
        <authorList>
            <person name="Camilli A."/>
            <person name="Ajao Y."/>
            <person name="Guo X."/>
        </authorList>
    </citation>
    <scope>NUCLEOTIDE SEQUENCE</scope>
    <source>
        <strain evidence="3">LBG001</strain>
    </source>
</reference>
<evidence type="ECO:0000256" key="2">
    <source>
        <dbReference type="SAM" id="SignalP"/>
    </source>
</evidence>